<dbReference type="PANTHER" id="PTHR30502:SF4">
    <property type="entry name" value="5-KETO-4-DEOXY-D-GLUCARATE ALDOLASE"/>
    <property type="match status" value="1"/>
</dbReference>
<evidence type="ECO:0000256" key="7">
    <source>
        <dbReference type="ARBA" id="ARBA00068169"/>
    </source>
</evidence>
<evidence type="ECO:0000259" key="8">
    <source>
        <dbReference type="Pfam" id="PF03328"/>
    </source>
</evidence>
<evidence type="ECO:0000313" key="10">
    <source>
        <dbReference type="Proteomes" id="UP000193061"/>
    </source>
</evidence>
<evidence type="ECO:0000256" key="4">
    <source>
        <dbReference type="ARBA" id="ARBA00023239"/>
    </source>
</evidence>
<protein>
    <recommendedName>
        <fullName evidence="7">Hydroxypyruvate/pyruvate aldolase</fullName>
    </recommendedName>
</protein>
<keyword evidence="5" id="KW-0670">Pyruvate</keyword>
<dbReference type="InterPro" id="IPR040442">
    <property type="entry name" value="Pyrv_kinase-like_dom_sf"/>
</dbReference>
<name>A0A1X6Z5P3_9RHOB</name>
<dbReference type="InterPro" id="IPR015813">
    <property type="entry name" value="Pyrv/PenolPyrv_kinase-like_dom"/>
</dbReference>
<proteinExistence type="inferred from homology"/>
<dbReference type="PANTHER" id="PTHR30502">
    <property type="entry name" value="2-KETO-3-DEOXY-L-RHAMNONATE ALDOLASE"/>
    <property type="match status" value="1"/>
</dbReference>
<comment type="similarity">
    <text evidence="2">Belongs to the HpcH/HpaI aldolase family.</text>
</comment>
<evidence type="ECO:0000256" key="6">
    <source>
        <dbReference type="ARBA" id="ARBA00045074"/>
    </source>
</evidence>
<organism evidence="9 10">
    <name type="scientific">Roseovarius albus</name>
    <dbReference type="NCBI Taxonomy" id="1247867"/>
    <lineage>
        <taxon>Bacteria</taxon>
        <taxon>Pseudomonadati</taxon>
        <taxon>Pseudomonadota</taxon>
        <taxon>Alphaproteobacteria</taxon>
        <taxon>Rhodobacterales</taxon>
        <taxon>Roseobacteraceae</taxon>
        <taxon>Roseovarius</taxon>
    </lineage>
</organism>
<gene>
    <name evidence="9" type="primary">hpcH</name>
    <name evidence="9" type="ORF">ROA7450_01974</name>
</gene>
<dbReference type="GO" id="GO:0016832">
    <property type="term" value="F:aldehyde-lyase activity"/>
    <property type="evidence" value="ECO:0007669"/>
    <property type="project" value="TreeGrafter"/>
</dbReference>
<keyword evidence="3" id="KW-0479">Metal-binding</keyword>
<dbReference type="SUPFAM" id="SSF51621">
    <property type="entry name" value="Phosphoenolpyruvate/pyruvate domain"/>
    <property type="match status" value="1"/>
</dbReference>
<accession>A0A1X6Z5P3</accession>
<evidence type="ECO:0000256" key="2">
    <source>
        <dbReference type="ARBA" id="ARBA00005568"/>
    </source>
</evidence>
<dbReference type="OrthoDB" id="9802624at2"/>
<evidence type="ECO:0000256" key="3">
    <source>
        <dbReference type="ARBA" id="ARBA00022723"/>
    </source>
</evidence>
<dbReference type="GO" id="GO:0005737">
    <property type="term" value="C:cytoplasm"/>
    <property type="evidence" value="ECO:0007669"/>
    <property type="project" value="UniProtKB-ARBA"/>
</dbReference>
<dbReference type="RefSeq" id="WP_085805497.1">
    <property type="nucleotide sequence ID" value="NZ_FWFX01000005.1"/>
</dbReference>
<dbReference type="AlphaFoldDB" id="A0A1X6Z5P3"/>
<reference evidence="9 10" key="1">
    <citation type="submission" date="2017-03" db="EMBL/GenBank/DDBJ databases">
        <authorList>
            <person name="Afonso C.L."/>
            <person name="Miller P.J."/>
            <person name="Scott M.A."/>
            <person name="Spackman E."/>
            <person name="Goraichik I."/>
            <person name="Dimitrov K.M."/>
            <person name="Suarez D.L."/>
            <person name="Swayne D.E."/>
        </authorList>
    </citation>
    <scope>NUCLEOTIDE SEQUENCE [LARGE SCALE GENOMIC DNA]</scope>
    <source>
        <strain evidence="9 10">CECT 7450</strain>
    </source>
</reference>
<sequence length="259" mass="28071">MPAPTNTLKAALKRGETQIGCWASLADPYATEVLSTADFDWILIDVEHSPNDLRTIMRQLQVLEGKRANAVVRLPMGEDWLIKQVLDIGAQSLLIPMVESADQARDLVRATRYPPNGIRGSGAAIARASMFNTHDNYIKTADAEICLIVQVESRAGLTVLDDILATEGIDGIFIGPSDLAVDMGYHGDTSQPEVRDAIKDALERISATGKAAGIISMNDKDAQEYAEWGANLLAVGADILMLATAARNAMALWRPRTDR</sequence>
<dbReference type="Gene3D" id="3.20.20.60">
    <property type="entry name" value="Phosphoenolpyruvate-binding domains"/>
    <property type="match status" value="1"/>
</dbReference>
<feature type="domain" description="HpcH/HpaI aldolase/citrate lyase" evidence="8">
    <location>
        <begin position="18"/>
        <end position="242"/>
    </location>
</feature>
<evidence type="ECO:0000256" key="5">
    <source>
        <dbReference type="ARBA" id="ARBA00023317"/>
    </source>
</evidence>
<comment type="cofactor">
    <cofactor evidence="1">
        <name>a divalent metal cation</name>
        <dbReference type="ChEBI" id="CHEBI:60240"/>
    </cofactor>
</comment>
<comment type="catalytic activity">
    <reaction evidence="6">
        <text>D-glyceraldehyde + pyruvate = 2-dehydro-3-deoxy-L-galactonate</text>
        <dbReference type="Rhea" id="RHEA:80055"/>
        <dbReference type="ChEBI" id="CHEBI:15361"/>
        <dbReference type="ChEBI" id="CHEBI:17378"/>
        <dbReference type="ChEBI" id="CHEBI:75545"/>
    </reaction>
</comment>
<dbReference type="Pfam" id="PF03328">
    <property type="entry name" value="HpcH_HpaI"/>
    <property type="match status" value="1"/>
</dbReference>
<dbReference type="EMBL" id="FWFX01000005">
    <property type="protein sequence ID" value="SLN40854.1"/>
    <property type="molecule type" value="Genomic_DNA"/>
</dbReference>
<evidence type="ECO:0000256" key="1">
    <source>
        <dbReference type="ARBA" id="ARBA00001968"/>
    </source>
</evidence>
<dbReference type="InterPro" id="IPR050251">
    <property type="entry name" value="HpcH-HpaI_aldolase"/>
</dbReference>
<keyword evidence="4 9" id="KW-0456">Lyase</keyword>
<dbReference type="GO" id="GO:0046872">
    <property type="term" value="F:metal ion binding"/>
    <property type="evidence" value="ECO:0007669"/>
    <property type="project" value="UniProtKB-KW"/>
</dbReference>
<dbReference type="FunFam" id="3.20.20.60:FF:000004">
    <property type="entry name" value="5-keto-4-deoxy-D-glucarate aldolase"/>
    <property type="match status" value="1"/>
</dbReference>
<dbReference type="Proteomes" id="UP000193061">
    <property type="component" value="Unassembled WGS sequence"/>
</dbReference>
<evidence type="ECO:0000313" key="9">
    <source>
        <dbReference type="EMBL" id="SLN40854.1"/>
    </source>
</evidence>
<dbReference type="InterPro" id="IPR005000">
    <property type="entry name" value="Aldolase/citrate-lyase_domain"/>
</dbReference>
<keyword evidence="10" id="KW-1185">Reference proteome</keyword>